<sequence>MVIYFLPVQRSWNECHYEYCSQRITEFVPIQRPHLDGVFAAVVRGCLLKLCNAFAGYASTTRLPRRIMKESVQMRGQWTENNNENNRLELITVKGKNQKHRGRIRIFNRAGLPPLVNYTSHPSSNQNSSSQS</sequence>
<protein>
    <submittedName>
        <fullName evidence="1">Uncharacterized protein</fullName>
    </submittedName>
</protein>
<dbReference type="AlphaFoldDB" id="A0A8J2KRL6"/>
<reference evidence="1" key="1">
    <citation type="submission" date="2021-06" db="EMBL/GenBank/DDBJ databases">
        <authorList>
            <person name="Hodson N. C."/>
            <person name="Mongue J. A."/>
            <person name="Jaron S. K."/>
        </authorList>
    </citation>
    <scope>NUCLEOTIDE SEQUENCE</scope>
</reference>
<accession>A0A8J2KRL6</accession>
<evidence type="ECO:0000313" key="2">
    <source>
        <dbReference type="Proteomes" id="UP000708208"/>
    </source>
</evidence>
<comment type="caution">
    <text evidence="1">The sequence shown here is derived from an EMBL/GenBank/DDBJ whole genome shotgun (WGS) entry which is preliminary data.</text>
</comment>
<gene>
    <name evidence="1" type="ORF">AFUS01_LOCUS29969</name>
</gene>
<organism evidence="1 2">
    <name type="scientific">Allacma fusca</name>
    <dbReference type="NCBI Taxonomy" id="39272"/>
    <lineage>
        <taxon>Eukaryota</taxon>
        <taxon>Metazoa</taxon>
        <taxon>Ecdysozoa</taxon>
        <taxon>Arthropoda</taxon>
        <taxon>Hexapoda</taxon>
        <taxon>Collembola</taxon>
        <taxon>Symphypleona</taxon>
        <taxon>Sminthuridae</taxon>
        <taxon>Allacma</taxon>
    </lineage>
</organism>
<dbReference type="Proteomes" id="UP000708208">
    <property type="component" value="Unassembled WGS sequence"/>
</dbReference>
<keyword evidence="2" id="KW-1185">Reference proteome</keyword>
<proteinExistence type="predicted"/>
<name>A0A8J2KRL6_9HEXA</name>
<dbReference type="EMBL" id="CAJVCH010451829">
    <property type="protein sequence ID" value="CAG7819530.1"/>
    <property type="molecule type" value="Genomic_DNA"/>
</dbReference>
<evidence type="ECO:0000313" key="1">
    <source>
        <dbReference type="EMBL" id="CAG7819530.1"/>
    </source>
</evidence>